<keyword evidence="2" id="KW-0973">c-di-GMP</keyword>
<organism evidence="6 7">
    <name type="scientific">Natronospira elongata</name>
    <dbReference type="NCBI Taxonomy" id="3110268"/>
    <lineage>
        <taxon>Bacteria</taxon>
        <taxon>Pseudomonadati</taxon>
        <taxon>Pseudomonadota</taxon>
        <taxon>Gammaproteobacteria</taxon>
        <taxon>Natronospirales</taxon>
        <taxon>Natronospiraceae</taxon>
        <taxon>Natronospira</taxon>
    </lineage>
</organism>
<dbReference type="PANTHER" id="PTHR44757">
    <property type="entry name" value="DIGUANYLATE CYCLASE DGCP"/>
    <property type="match status" value="1"/>
</dbReference>
<dbReference type="SUPFAM" id="SSF55073">
    <property type="entry name" value="Nucleotide cyclase"/>
    <property type="match status" value="1"/>
</dbReference>
<dbReference type="CDD" id="cd01948">
    <property type="entry name" value="EAL"/>
    <property type="match status" value="1"/>
</dbReference>
<keyword evidence="3" id="KW-0472">Membrane</keyword>
<dbReference type="InterPro" id="IPR035919">
    <property type="entry name" value="EAL_sf"/>
</dbReference>
<dbReference type="CDD" id="cd01949">
    <property type="entry name" value="GGDEF"/>
    <property type="match status" value="1"/>
</dbReference>
<gene>
    <name evidence="6" type="ORF">VCB98_10390</name>
</gene>
<dbReference type="EC" id="3.1.4.52" evidence="1"/>
<dbReference type="RefSeq" id="WP_346052354.1">
    <property type="nucleotide sequence ID" value="NZ_JAYGII010000024.1"/>
</dbReference>
<dbReference type="SMART" id="SM00052">
    <property type="entry name" value="EAL"/>
    <property type="match status" value="1"/>
</dbReference>
<evidence type="ECO:0000313" key="7">
    <source>
        <dbReference type="Proteomes" id="UP001302316"/>
    </source>
</evidence>
<dbReference type="Proteomes" id="UP001302316">
    <property type="component" value="Unassembled WGS sequence"/>
</dbReference>
<dbReference type="Pfam" id="PF00563">
    <property type="entry name" value="EAL"/>
    <property type="match status" value="1"/>
</dbReference>
<evidence type="ECO:0000259" key="4">
    <source>
        <dbReference type="PROSITE" id="PS50883"/>
    </source>
</evidence>
<dbReference type="FunFam" id="3.20.20.450:FF:000001">
    <property type="entry name" value="Cyclic di-GMP phosphodiesterase yahA"/>
    <property type="match status" value="1"/>
</dbReference>
<feature type="transmembrane region" description="Helical" evidence="3">
    <location>
        <begin position="163"/>
        <end position="181"/>
    </location>
</feature>
<dbReference type="InterPro" id="IPR029787">
    <property type="entry name" value="Nucleotide_cyclase"/>
</dbReference>
<dbReference type="PANTHER" id="PTHR44757:SF2">
    <property type="entry name" value="BIOFILM ARCHITECTURE MAINTENANCE PROTEIN MBAA"/>
    <property type="match status" value="1"/>
</dbReference>
<keyword evidence="3" id="KW-1133">Transmembrane helix</keyword>
<dbReference type="SUPFAM" id="SSF141868">
    <property type="entry name" value="EAL domain-like"/>
    <property type="match status" value="1"/>
</dbReference>
<name>A0AAP6JG55_9GAMM</name>
<evidence type="ECO:0000256" key="3">
    <source>
        <dbReference type="SAM" id="Phobius"/>
    </source>
</evidence>
<dbReference type="NCBIfam" id="TIGR00254">
    <property type="entry name" value="GGDEF"/>
    <property type="match status" value="1"/>
</dbReference>
<dbReference type="InterPro" id="IPR043128">
    <property type="entry name" value="Rev_trsase/Diguanyl_cyclase"/>
</dbReference>
<reference evidence="6 7" key="1">
    <citation type="submission" date="2023-12" db="EMBL/GenBank/DDBJ databases">
        <title>Whole-genome sequencing of halo(alkali)philic microorganisms from hypersaline lakes.</title>
        <authorList>
            <person name="Sorokin D.Y."/>
            <person name="Merkel A.Y."/>
            <person name="Messina E."/>
            <person name="Yakimov M."/>
        </authorList>
    </citation>
    <scope>NUCLEOTIDE SEQUENCE [LARGE SCALE GENOMIC DNA]</scope>
    <source>
        <strain evidence="6 7">AB-CW1</strain>
    </source>
</reference>
<dbReference type="Pfam" id="PF00990">
    <property type="entry name" value="GGDEF"/>
    <property type="match status" value="1"/>
</dbReference>
<protein>
    <recommendedName>
        <fullName evidence="1">cyclic-guanylate-specific phosphodiesterase</fullName>
        <ecNumber evidence="1">3.1.4.52</ecNumber>
    </recommendedName>
</protein>
<feature type="transmembrane region" description="Helical" evidence="3">
    <location>
        <begin position="46"/>
        <end position="66"/>
    </location>
</feature>
<keyword evidence="7" id="KW-1185">Reference proteome</keyword>
<feature type="transmembrane region" description="Helical" evidence="3">
    <location>
        <begin position="138"/>
        <end position="156"/>
    </location>
</feature>
<feature type="transmembrane region" description="Helical" evidence="3">
    <location>
        <begin position="113"/>
        <end position="132"/>
    </location>
</feature>
<feature type="transmembrane region" description="Helical" evidence="3">
    <location>
        <begin position="23"/>
        <end position="39"/>
    </location>
</feature>
<dbReference type="InterPro" id="IPR001633">
    <property type="entry name" value="EAL_dom"/>
</dbReference>
<evidence type="ECO:0000313" key="6">
    <source>
        <dbReference type="EMBL" id="MEA5446228.1"/>
    </source>
</evidence>
<dbReference type="PROSITE" id="PS50883">
    <property type="entry name" value="EAL"/>
    <property type="match status" value="1"/>
</dbReference>
<evidence type="ECO:0000256" key="2">
    <source>
        <dbReference type="ARBA" id="ARBA00022636"/>
    </source>
</evidence>
<dbReference type="InterPro" id="IPR000160">
    <property type="entry name" value="GGDEF_dom"/>
</dbReference>
<comment type="caution">
    <text evidence="6">The sequence shown here is derived from an EMBL/GenBank/DDBJ whole genome shotgun (WGS) entry which is preliminary data.</text>
</comment>
<feature type="domain" description="GGDEF" evidence="5">
    <location>
        <begin position="252"/>
        <end position="384"/>
    </location>
</feature>
<feature type="domain" description="EAL" evidence="4">
    <location>
        <begin position="393"/>
        <end position="647"/>
    </location>
</feature>
<feature type="transmembrane region" description="Helical" evidence="3">
    <location>
        <begin position="86"/>
        <end position="106"/>
    </location>
</feature>
<dbReference type="InterPro" id="IPR052155">
    <property type="entry name" value="Biofilm_reg_signaling"/>
</dbReference>
<dbReference type="EMBL" id="JAYGII010000024">
    <property type="protein sequence ID" value="MEA5446228.1"/>
    <property type="molecule type" value="Genomic_DNA"/>
</dbReference>
<accession>A0AAP6JG55</accession>
<sequence>MLTDTEGRSRAELIRSLYHSHRGSYPLALLAALLVALLFRDPFNGLAYLFLAWMVVAEGARAVAHLAFWRFGDAKLSLQLRLWENAFLATAYLSALGWGLAGLLFFPAEMPALTIALALILLTINALVAAAGSTHFPYVAGFLILSCSPLLIRLMLAAEPLHFILAALMFTVAVLLLASSWHGSRHLRELLELRFSYANMAQDLADEIFAKQETESRLDELAHYDPLTGLPNRSMFRQQLTRRIREHDRRGSRFTVLFLDVDRFKSINDSLGHDIGDKILREIGRRLASMMDESEMVARQSSDEFLLSLQSQRSKTVTRRLEEIIRVVNQPIQLEDTELRVNCSVGVAFFPDDGHSAEALIQHADIAMARAKQSGNNSYQFFQADMHREAMQRLALETALRRAINGGQLHLHYQPQVDAISGRILGVEALARWQDPEHGNVSPGDFIPLAEETGLIVPLGKWVLEEACRHAHLWQARTDEDFYISVNLSVGQFDTGQLVEDVRTTLEEHQVAPERLVLEITESLVMNDPEHHIALLRELKALGLRLALDDFGTGYSSLSYLRQLPIDILKLDRQFVRNVASSKEEAAIARATITMAAEIGLTVVAEGVETQEQLRWLLQQDCHLVQGFFFSKPLSDEELEKLITLPRSELVSHWPRY</sequence>
<dbReference type="SMART" id="SM00267">
    <property type="entry name" value="GGDEF"/>
    <property type="match status" value="1"/>
</dbReference>
<dbReference type="Gene3D" id="3.20.20.450">
    <property type="entry name" value="EAL domain"/>
    <property type="match status" value="1"/>
</dbReference>
<dbReference type="PROSITE" id="PS50887">
    <property type="entry name" value="GGDEF"/>
    <property type="match status" value="1"/>
</dbReference>
<dbReference type="GO" id="GO:0071111">
    <property type="term" value="F:cyclic-guanylate-specific phosphodiesterase activity"/>
    <property type="evidence" value="ECO:0007669"/>
    <property type="project" value="UniProtKB-EC"/>
</dbReference>
<evidence type="ECO:0000259" key="5">
    <source>
        <dbReference type="PROSITE" id="PS50887"/>
    </source>
</evidence>
<dbReference type="AlphaFoldDB" id="A0AAP6JG55"/>
<evidence type="ECO:0000256" key="1">
    <source>
        <dbReference type="ARBA" id="ARBA00012282"/>
    </source>
</evidence>
<keyword evidence="3" id="KW-0812">Transmembrane</keyword>
<proteinExistence type="predicted"/>
<dbReference type="Gene3D" id="3.30.70.270">
    <property type="match status" value="1"/>
</dbReference>